<protein>
    <submittedName>
        <fullName evidence="1">Uncharacterized protein</fullName>
    </submittedName>
</protein>
<evidence type="ECO:0000313" key="1">
    <source>
        <dbReference type="EMBL" id="KKC40730.1"/>
    </source>
</evidence>
<dbReference type="PATRIC" id="fig|1293439.3.peg.3807"/>
<evidence type="ECO:0000313" key="2">
    <source>
        <dbReference type="Proteomes" id="UP000033411"/>
    </source>
</evidence>
<proteinExistence type="predicted"/>
<comment type="caution">
    <text evidence="1">The sequence shown here is derived from an EMBL/GenBank/DDBJ whole genome shotgun (WGS) entry which is preliminary data.</text>
</comment>
<name>A0A0F5QIF9_9HYPH</name>
<accession>A0A0F5QIF9</accession>
<dbReference type="EMBL" id="LANJ01000008">
    <property type="protein sequence ID" value="KKC40730.1"/>
    <property type="molecule type" value="Genomic_DNA"/>
</dbReference>
<gene>
    <name evidence="1" type="ORF">WH87_02935</name>
</gene>
<organism evidence="1 2">
    <name type="scientific">Devosia epidermidihirudinis</name>
    <dbReference type="NCBI Taxonomy" id="1293439"/>
    <lineage>
        <taxon>Bacteria</taxon>
        <taxon>Pseudomonadati</taxon>
        <taxon>Pseudomonadota</taxon>
        <taxon>Alphaproteobacteria</taxon>
        <taxon>Hyphomicrobiales</taxon>
        <taxon>Devosiaceae</taxon>
        <taxon>Devosia</taxon>
    </lineage>
</organism>
<sequence>MEAAMDELIPYAKVLEHERLVERLADLRPVVLSATADGPALTASPALVMASADLLRCVYRLISRESFARTLPRLDPAAPPSHRQLVGILRDAALALELFRDAHIDHHLSSYGEWLTLDE</sequence>
<reference evidence="1 2" key="1">
    <citation type="submission" date="2015-03" db="EMBL/GenBank/DDBJ databases">
        <authorList>
            <person name="Lepp D."/>
            <person name="Hassan Y.I."/>
            <person name="Li X.-Z."/>
            <person name="Zhou T."/>
        </authorList>
    </citation>
    <scope>NUCLEOTIDE SEQUENCE [LARGE SCALE GENOMIC DNA]</scope>
    <source>
        <strain evidence="1 2">E84</strain>
    </source>
</reference>
<dbReference type="AlphaFoldDB" id="A0A0F5QIF9"/>
<dbReference type="Proteomes" id="UP000033411">
    <property type="component" value="Unassembled WGS sequence"/>
</dbReference>
<keyword evidence="2" id="KW-1185">Reference proteome</keyword>